<accession>A0A9P5P9J3</accession>
<proteinExistence type="predicted"/>
<keyword evidence="3" id="KW-1185">Reference proteome</keyword>
<feature type="compositionally biased region" description="Pro residues" evidence="1">
    <location>
        <begin position="43"/>
        <end position="61"/>
    </location>
</feature>
<evidence type="ECO:0000313" key="2">
    <source>
        <dbReference type="EMBL" id="KAF9056944.1"/>
    </source>
</evidence>
<protein>
    <submittedName>
        <fullName evidence="2">Uncharacterized protein</fullName>
    </submittedName>
</protein>
<name>A0A9P5P9J3_9AGAR</name>
<organism evidence="2 3">
    <name type="scientific">Rhodocollybia butyracea</name>
    <dbReference type="NCBI Taxonomy" id="206335"/>
    <lineage>
        <taxon>Eukaryota</taxon>
        <taxon>Fungi</taxon>
        <taxon>Dikarya</taxon>
        <taxon>Basidiomycota</taxon>
        <taxon>Agaricomycotina</taxon>
        <taxon>Agaricomycetes</taxon>
        <taxon>Agaricomycetidae</taxon>
        <taxon>Agaricales</taxon>
        <taxon>Marasmiineae</taxon>
        <taxon>Omphalotaceae</taxon>
        <taxon>Rhodocollybia</taxon>
    </lineage>
</organism>
<feature type="compositionally biased region" description="Basic and acidic residues" evidence="1">
    <location>
        <begin position="87"/>
        <end position="104"/>
    </location>
</feature>
<comment type="caution">
    <text evidence="2">The sequence shown here is derived from an EMBL/GenBank/DDBJ whole genome shotgun (WGS) entry which is preliminary data.</text>
</comment>
<dbReference type="EMBL" id="JADNRY010000407">
    <property type="protein sequence ID" value="KAF9056944.1"/>
    <property type="molecule type" value="Genomic_DNA"/>
</dbReference>
<feature type="compositionally biased region" description="Low complexity" evidence="1">
    <location>
        <begin position="30"/>
        <end position="42"/>
    </location>
</feature>
<evidence type="ECO:0000256" key="1">
    <source>
        <dbReference type="SAM" id="MobiDB-lite"/>
    </source>
</evidence>
<sequence length="217" mass="23708">MTGATADTEDAFLDTGRKTKRNALPPFCLSSVPVVPVPADTPATPPSPRAGPPSSLTPPPGGAVLLRGPGDDQQSEEPKPKNAQPLTEKEMEAKEKELKAERGNRSKRTPSGPGDKRLRTRKIYVMRLLTDFGEGSTERFRAADDHLYKHRLHKAKDRLHVAEEHLQHVEHEGEFDHETLALASSGTDHHAAPPVLESIVKHEEVPVAFEIPIAARG</sequence>
<reference evidence="2" key="1">
    <citation type="submission" date="2020-11" db="EMBL/GenBank/DDBJ databases">
        <authorList>
            <consortium name="DOE Joint Genome Institute"/>
            <person name="Ahrendt S."/>
            <person name="Riley R."/>
            <person name="Andreopoulos W."/>
            <person name="Labutti K."/>
            <person name="Pangilinan J."/>
            <person name="Ruiz-Duenas F.J."/>
            <person name="Barrasa J.M."/>
            <person name="Sanchez-Garcia M."/>
            <person name="Camarero S."/>
            <person name="Miyauchi S."/>
            <person name="Serrano A."/>
            <person name="Linde D."/>
            <person name="Babiker R."/>
            <person name="Drula E."/>
            <person name="Ayuso-Fernandez I."/>
            <person name="Pacheco R."/>
            <person name="Padilla G."/>
            <person name="Ferreira P."/>
            <person name="Barriuso J."/>
            <person name="Kellner H."/>
            <person name="Castanera R."/>
            <person name="Alfaro M."/>
            <person name="Ramirez L."/>
            <person name="Pisabarro A.G."/>
            <person name="Kuo A."/>
            <person name="Tritt A."/>
            <person name="Lipzen A."/>
            <person name="He G."/>
            <person name="Yan M."/>
            <person name="Ng V."/>
            <person name="Cullen D."/>
            <person name="Martin F."/>
            <person name="Rosso M.-N."/>
            <person name="Henrissat B."/>
            <person name="Hibbett D."/>
            <person name="Martinez A.T."/>
            <person name="Grigoriev I.V."/>
        </authorList>
    </citation>
    <scope>NUCLEOTIDE SEQUENCE</scope>
    <source>
        <strain evidence="2">AH 40177</strain>
    </source>
</reference>
<gene>
    <name evidence="2" type="ORF">BDP27DRAFT_1433180</name>
</gene>
<dbReference type="Proteomes" id="UP000772434">
    <property type="component" value="Unassembled WGS sequence"/>
</dbReference>
<feature type="region of interest" description="Disordered" evidence="1">
    <location>
        <begin position="1"/>
        <end position="119"/>
    </location>
</feature>
<evidence type="ECO:0000313" key="3">
    <source>
        <dbReference type="Proteomes" id="UP000772434"/>
    </source>
</evidence>
<dbReference type="AlphaFoldDB" id="A0A9P5P9J3"/>